<dbReference type="EMBL" id="LT629710">
    <property type="protein sequence ID" value="SDO75553.1"/>
    <property type="molecule type" value="Genomic_DNA"/>
</dbReference>
<protein>
    <submittedName>
        <fullName evidence="2">Uncharacterized protein</fullName>
    </submittedName>
</protein>
<evidence type="ECO:0000313" key="3">
    <source>
        <dbReference type="Proteomes" id="UP000198741"/>
    </source>
</evidence>
<accession>A0A1H0M546</accession>
<dbReference type="Proteomes" id="UP000198741">
    <property type="component" value="Chromosome I"/>
</dbReference>
<evidence type="ECO:0000256" key="1">
    <source>
        <dbReference type="SAM" id="MobiDB-lite"/>
    </source>
</evidence>
<dbReference type="AlphaFoldDB" id="A0A1H0M546"/>
<feature type="compositionally biased region" description="Basic and acidic residues" evidence="1">
    <location>
        <begin position="9"/>
        <end position="24"/>
    </location>
</feature>
<gene>
    <name evidence="2" type="ORF">SAMN04515671_1923</name>
</gene>
<proteinExistence type="predicted"/>
<sequence length="97" mass="10250">MTVSSPLDTQDRIDQEPLDPATHHRAESATLLRAALHAVGSQAQVAVAAAAAHASLAIAEEMRTANLIEAFRIPKVTDESSKATLQIVAARLALKID</sequence>
<dbReference type="STRING" id="1090615.SAMN04515671_1923"/>
<name>A0A1H0M546_9ACTN</name>
<feature type="region of interest" description="Disordered" evidence="1">
    <location>
        <begin position="1"/>
        <end position="24"/>
    </location>
</feature>
<keyword evidence="3" id="KW-1185">Reference proteome</keyword>
<reference evidence="2 3" key="1">
    <citation type="submission" date="2016-10" db="EMBL/GenBank/DDBJ databases">
        <authorList>
            <person name="de Groot N.N."/>
        </authorList>
    </citation>
    <scope>NUCLEOTIDE SEQUENCE [LARGE SCALE GENOMIC DNA]</scope>
    <source>
        <strain evidence="3">P4-7,KCTC 19426,CECT 7604</strain>
    </source>
</reference>
<evidence type="ECO:0000313" key="2">
    <source>
        <dbReference type="EMBL" id="SDO75553.1"/>
    </source>
</evidence>
<dbReference type="RefSeq" id="WP_157695327.1">
    <property type="nucleotide sequence ID" value="NZ_LT629710.1"/>
</dbReference>
<organism evidence="2 3">
    <name type="scientific">Nakamurella panacisegetis</name>
    <dbReference type="NCBI Taxonomy" id="1090615"/>
    <lineage>
        <taxon>Bacteria</taxon>
        <taxon>Bacillati</taxon>
        <taxon>Actinomycetota</taxon>
        <taxon>Actinomycetes</taxon>
        <taxon>Nakamurellales</taxon>
        <taxon>Nakamurellaceae</taxon>
        <taxon>Nakamurella</taxon>
    </lineage>
</organism>